<accession>A0A2A5WJ73</accession>
<organism evidence="2 3">
    <name type="scientific">OM182 bacterium MED-G24</name>
    <dbReference type="NCBI Taxonomy" id="1986255"/>
    <lineage>
        <taxon>Bacteria</taxon>
        <taxon>Pseudomonadati</taxon>
        <taxon>Pseudomonadota</taxon>
        <taxon>Gammaproteobacteria</taxon>
        <taxon>OMG group</taxon>
        <taxon>OM182 clade</taxon>
    </lineage>
</organism>
<dbReference type="PANTHER" id="PTHR37017">
    <property type="entry name" value="AB HYDROLASE-1 DOMAIN-CONTAINING PROTEIN-RELATED"/>
    <property type="match status" value="1"/>
</dbReference>
<gene>
    <name evidence="2" type="ORF">CNE99_09640</name>
</gene>
<dbReference type="PANTHER" id="PTHR37017:SF11">
    <property type="entry name" value="ESTERASE_LIPASE_THIOESTERASE DOMAIN-CONTAINING PROTEIN"/>
    <property type="match status" value="1"/>
</dbReference>
<protein>
    <recommendedName>
        <fullName evidence="1">AB hydrolase-1 domain-containing protein</fullName>
    </recommendedName>
</protein>
<evidence type="ECO:0000313" key="2">
    <source>
        <dbReference type="EMBL" id="PDH36481.1"/>
    </source>
</evidence>
<dbReference type="Proteomes" id="UP000219327">
    <property type="component" value="Unassembled WGS sequence"/>
</dbReference>
<dbReference type="SUPFAM" id="SSF53474">
    <property type="entry name" value="alpha/beta-Hydrolases"/>
    <property type="match status" value="1"/>
</dbReference>
<dbReference type="AlphaFoldDB" id="A0A2A5WJ73"/>
<dbReference type="InterPro" id="IPR000073">
    <property type="entry name" value="AB_hydrolase_1"/>
</dbReference>
<reference evidence="2 3" key="1">
    <citation type="submission" date="2017-08" db="EMBL/GenBank/DDBJ databases">
        <title>Fine stratification of microbial communities through a metagenomic profile of the photic zone.</title>
        <authorList>
            <person name="Haro-Moreno J.M."/>
            <person name="Lopez-Perez M."/>
            <person name="De La Torre J."/>
            <person name="Picazo A."/>
            <person name="Camacho A."/>
            <person name="Rodriguez-Valera F."/>
        </authorList>
    </citation>
    <scope>NUCLEOTIDE SEQUENCE [LARGE SCALE GENOMIC DNA]</scope>
    <source>
        <strain evidence="2">MED-G24</strain>
    </source>
</reference>
<dbReference type="InterPro" id="IPR052897">
    <property type="entry name" value="Sec-Metab_Biosynth_Hydrolase"/>
</dbReference>
<name>A0A2A5WJ73_9GAMM</name>
<dbReference type="InterPro" id="IPR029058">
    <property type="entry name" value="AB_hydrolase_fold"/>
</dbReference>
<dbReference type="Pfam" id="PF12697">
    <property type="entry name" value="Abhydrolase_6"/>
    <property type="match status" value="1"/>
</dbReference>
<dbReference type="Gene3D" id="3.40.50.1820">
    <property type="entry name" value="alpha/beta hydrolase"/>
    <property type="match status" value="1"/>
</dbReference>
<dbReference type="EMBL" id="NTKD01000067">
    <property type="protein sequence ID" value="PDH36481.1"/>
    <property type="molecule type" value="Genomic_DNA"/>
</dbReference>
<sequence length="230" mass="25165">MSRFLLVPDLWFAPSIWQPVVALLQRQHEVILADVFPGDAAEDWIDNVVRALEEAQPDTLVVHGTATAVISNALARVSNLPERIVMVAGLGVAGGRQAMLDELLADNPSNAVRGHVKDRGEQRHLAASVLVEAFYSEVEPVVSNAVGAVTVDATLFTTPFAAWSADVTLQYIECVEDQYVHITGQRRFRHSLSIMWTNTLQTGHLPMLTAPEALTACIAKVGINDSRYNR</sequence>
<comment type="caution">
    <text evidence="2">The sequence shown here is derived from an EMBL/GenBank/DDBJ whole genome shotgun (WGS) entry which is preliminary data.</text>
</comment>
<evidence type="ECO:0000259" key="1">
    <source>
        <dbReference type="Pfam" id="PF12697"/>
    </source>
</evidence>
<proteinExistence type="predicted"/>
<feature type="domain" description="AB hydrolase-1" evidence="1">
    <location>
        <begin position="5"/>
        <end position="214"/>
    </location>
</feature>
<evidence type="ECO:0000313" key="3">
    <source>
        <dbReference type="Proteomes" id="UP000219327"/>
    </source>
</evidence>